<evidence type="ECO:0008006" key="3">
    <source>
        <dbReference type="Google" id="ProtNLM"/>
    </source>
</evidence>
<dbReference type="OrthoDB" id="5123389at2"/>
<comment type="caution">
    <text evidence="1">The sequence shown here is derived from an EMBL/GenBank/DDBJ whole genome shotgun (WGS) entry which is preliminary data.</text>
</comment>
<organism evidence="1 2">
    <name type="scientific">Salinibacterium amurskyense</name>
    <dbReference type="NCBI Taxonomy" id="205941"/>
    <lineage>
        <taxon>Bacteria</taxon>
        <taxon>Bacillati</taxon>
        <taxon>Actinomycetota</taxon>
        <taxon>Actinomycetes</taxon>
        <taxon>Micrococcales</taxon>
        <taxon>Microbacteriaceae</taxon>
        <taxon>Salinibacterium</taxon>
    </lineage>
</organism>
<reference evidence="1 2" key="1">
    <citation type="submission" date="2017-11" db="EMBL/GenBank/DDBJ databases">
        <title>Genomic Encyclopedia of Archaeal and Bacterial Type Strains, Phase II (KMG-II): From Individual Species to Whole Genera.</title>
        <authorList>
            <person name="Goeker M."/>
        </authorList>
    </citation>
    <scope>NUCLEOTIDE SEQUENCE [LARGE SCALE GENOMIC DNA]</scope>
    <source>
        <strain evidence="1 2">DSM 16400</strain>
    </source>
</reference>
<keyword evidence="2" id="KW-1185">Reference proteome</keyword>
<accession>A0A2M9D842</accession>
<dbReference type="EMBL" id="PGFH01000001">
    <property type="protein sequence ID" value="PJJ81896.1"/>
    <property type="molecule type" value="Genomic_DNA"/>
</dbReference>
<evidence type="ECO:0000313" key="2">
    <source>
        <dbReference type="Proteomes" id="UP000231742"/>
    </source>
</evidence>
<evidence type="ECO:0000313" key="1">
    <source>
        <dbReference type="EMBL" id="PJJ81896.1"/>
    </source>
</evidence>
<name>A0A2M9D842_9MICO</name>
<dbReference type="RefSeq" id="WP_100388545.1">
    <property type="nucleotide sequence ID" value="NZ_BMZU01000001.1"/>
</dbReference>
<dbReference type="Proteomes" id="UP000231742">
    <property type="component" value="Unassembled WGS sequence"/>
</dbReference>
<protein>
    <recommendedName>
        <fullName evidence="3">Regulator of septum formation</fullName>
    </recommendedName>
</protein>
<dbReference type="AlphaFoldDB" id="A0A2M9D842"/>
<sequence>MTAFTRATTATFLSIAAIVALAGCSLLSPEIPRDAAGQVLEPTVIGSTQLLVDDCFTFVEGSNLSEAEVTPCTAEHTHIVIGKGELAKSAITEAGGLQNAVSSACSETFSAFKETVADGERPDQEFIISERTTDDGALMTDYACIATDGATPEA</sequence>
<dbReference type="PROSITE" id="PS51257">
    <property type="entry name" value="PROKAR_LIPOPROTEIN"/>
    <property type="match status" value="1"/>
</dbReference>
<gene>
    <name evidence="1" type="ORF">CLV85_1080</name>
</gene>
<proteinExistence type="predicted"/>